<evidence type="ECO:0000256" key="1">
    <source>
        <dbReference type="SAM" id="MobiDB-lite"/>
    </source>
</evidence>
<dbReference type="AlphaFoldDB" id="A0AAV8TAY1"/>
<evidence type="ECO:0000256" key="2">
    <source>
        <dbReference type="SAM" id="Phobius"/>
    </source>
</evidence>
<evidence type="ECO:0000313" key="4">
    <source>
        <dbReference type="Proteomes" id="UP001159364"/>
    </source>
</evidence>
<dbReference type="PANTHER" id="PTHR37233">
    <property type="entry name" value="TRANSMEMBRANE PROTEIN"/>
    <property type="match status" value="1"/>
</dbReference>
<feature type="region of interest" description="Disordered" evidence="1">
    <location>
        <begin position="179"/>
        <end position="199"/>
    </location>
</feature>
<dbReference type="Proteomes" id="UP001159364">
    <property type="component" value="Linkage Group LG05"/>
</dbReference>
<feature type="transmembrane region" description="Helical" evidence="2">
    <location>
        <begin position="218"/>
        <end position="240"/>
    </location>
</feature>
<keyword evidence="2" id="KW-1133">Transmembrane helix</keyword>
<dbReference type="PANTHER" id="PTHR37233:SF2">
    <property type="entry name" value="TRANSMEMBRANE PROTEIN"/>
    <property type="match status" value="1"/>
</dbReference>
<feature type="region of interest" description="Disordered" evidence="1">
    <location>
        <begin position="80"/>
        <end position="147"/>
    </location>
</feature>
<gene>
    <name evidence="3" type="ORF">K2173_004879</name>
</gene>
<feature type="compositionally biased region" description="Low complexity" evidence="1">
    <location>
        <begin position="97"/>
        <end position="110"/>
    </location>
</feature>
<name>A0AAV8TAY1_9ROSI</name>
<feature type="compositionally biased region" description="Polar residues" evidence="1">
    <location>
        <begin position="80"/>
        <end position="93"/>
    </location>
</feature>
<evidence type="ECO:0000313" key="3">
    <source>
        <dbReference type="EMBL" id="KAJ8764006.1"/>
    </source>
</evidence>
<dbReference type="GO" id="GO:0009535">
    <property type="term" value="C:chloroplast thylakoid membrane"/>
    <property type="evidence" value="ECO:0007669"/>
    <property type="project" value="TreeGrafter"/>
</dbReference>
<proteinExistence type="predicted"/>
<dbReference type="EMBL" id="JAIWQS010000005">
    <property type="protein sequence ID" value="KAJ8764006.1"/>
    <property type="molecule type" value="Genomic_DNA"/>
</dbReference>
<keyword evidence="2" id="KW-0472">Membrane</keyword>
<keyword evidence="4" id="KW-1185">Reference proteome</keyword>
<organism evidence="3 4">
    <name type="scientific">Erythroxylum novogranatense</name>
    <dbReference type="NCBI Taxonomy" id="1862640"/>
    <lineage>
        <taxon>Eukaryota</taxon>
        <taxon>Viridiplantae</taxon>
        <taxon>Streptophyta</taxon>
        <taxon>Embryophyta</taxon>
        <taxon>Tracheophyta</taxon>
        <taxon>Spermatophyta</taxon>
        <taxon>Magnoliopsida</taxon>
        <taxon>eudicotyledons</taxon>
        <taxon>Gunneridae</taxon>
        <taxon>Pentapetalae</taxon>
        <taxon>rosids</taxon>
        <taxon>fabids</taxon>
        <taxon>Malpighiales</taxon>
        <taxon>Erythroxylaceae</taxon>
        <taxon>Erythroxylum</taxon>
    </lineage>
</organism>
<keyword evidence="2" id="KW-0812">Transmembrane</keyword>
<reference evidence="3 4" key="1">
    <citation type="submission" date="2021-09" db="EMBL/GenBank/DDBJ databases">
        <title>Genomic insights and catalytic innovation underlie evolution of tropane alkaloids biosynthesis.</title>
        <authorList>
            <person name="Wang Y.-J."/>
            <person name="Tian T."/>
            <person name="Huang J.-P."/>
            <person name="Huang S.-X."/>
        </authorList>
    </citation>
    <scope>NUCLEOTIDE SEQUENCE [LARGE SCALE GENOMIC DNA]</scope>
    <source>
        <strain evidence="3">KIB-2018</strain>
        <tissue evidence="3">Leaf</tissue>
    </source>
</reference>
<protein>
    <submittedName>
        <fullName evidence="3">Uncharacterized protein</fullName>
    </submittedName>
</protein>
<comment type="caution">
    <text evidence="3">The sequence shown here is derived from an EMBL/GenBank/DDBJ whole genome shotgun (WGS) entry which is preliminary data.</text>
</comment>
<accession>A0AAV8TAY1</accession>
<sequence>MTVSLNSVVGFNSTKLQGVYQHTSRCPSEASAPKLAVFTSLGISGSRILVKGRRKGLYVSVAESSNLGDKESGDAVNAISGNQLLTGNPTSMDTDVGSNGSQTNSNSGTGPQSFGTSNGSAISSELNQERKSNSPSTPKRAPMTARERLRAARVRSRYAGSKPSKPEMGSKVLAALKASDKGKKRSGLPEAPTNLFDDSKRGLPKEGWTFQFPGGSDLFIIAFSFVFISTVMFATTYIVWKAGAIHFNEY</sequence>
<feature type="compositionally biased region" description="Polar residues" evidence="1">
    <location>
        <begin position="111"/>
        <end position="126"/>
    </location>
</feature>